<dbReference type="InParanoid" id="A2FGB7"/>
<protein>
    <submittedName>
        <fullName evidence="1">Uncharacterized protein</fullName>
    </submittedName>
</protein>
<dbReference type="EMBL" id="DS113776">
    <property type="protein sequence ID" value="EAX96063.1"/>
    <property type="molecule type" value="Genomic_DNA"/>
</dbReference>
<evidence type="ECO:0000313" key="2">
    <source>
        <dbReference type="Proteomes" id="UP000001542"/>
    </source>
</evidence>
<dbReference type="Gene3D" id="1.25.10.10">
    <property type="entry name" value="Leucine-rich Repeat Variant"/>
    <property type="match status" value="1"/>
</dbReference>
<reference evidence="1" key="1">
    <citation type="submission" date="2006-10" db="EMBL/GenBank/DDBJ databases">
        <authorList>
            <person name="Amadeo P."/>
            <person name="Zhao Q."/>
            <person name="Wortman J."/>
            <person name="Fraser-Liggett C."/>
            <person name="Carlton J."/>
        </authorList>
    </citation>
    <scope>NUCLEOTIDE SEQUENCE</scope>
    <source>
        <strain evidence="1">G3</strain>
    </source>
</reference>
<accession>A2FGB7</accession>
<dbReference type="SUPFAM" id="SSF48371">
    <property type="entry name" value="ARM repeat"/>
    <property type="match status" value="1"/>
</dbReference>
<dbReference type="RefSeq" id="XP_001308993.1">
    <property type="nucleotide sequence ID" value="XM_001308992.1"/>
</dbReference>
<dbReference type="STRING" id="5722.A2FGB7"/>
<keyword evidence="2" id="KW-1185">Reference proteome</keyword>
<dbReference type="InterPro" id="IPR016024">
    <property type="entry name" value="ARM-type_fold"/>
</dbReference>
<dbReference type="VEuPathDB" id="TrichDB:TVAGG3_0623120"/>
<gene>
    <name evidence="1" type="ORF">TVAG_265520</name>
</gene>
<name>A2FGB7_TRIV3</name>
<evidence type="ECO:0000313" key="1">
    <source>
        <dbReference type="EMBL" id="EAX96063.1"/>
    </source>
</evidence>
<dbReference type="VEuPathDB" id="TrichDB:TVAG_265520"/>
<reference evidence="1" key="2">
    <citation type="journal article" date="2007" name="Science">
        <title>Draft genome sequence of the sexually transmitted pathogen Trichomonas vaginalis.</title>
        <authorList>
            <person name="Carlton J.M."/>
            <person name="Hirt R.P."/>
            <person name="Silva J.C."/>
            <person name="Delcher A.L."/>
            <person name="Schatz M."/>
            <person name="Zhao Q."/>
            <person name="Wortman J.R."/>
            <person name="Bidwell S.L."/>
            <person name="Alsmark U.C.M."/>
            <person name="Besteiro S."/>
            <person name="Sicheritz-Ponten T."/>
            <person name="Noel C.J."/>
            <person name="Dacks J.B."/>
            <person name="Foster P.G."/>
            <person name="Simillion C."/>
            <person name="Van de Peer Y."/>
            <person name="Miranda-Saavedra D."/>
            <person name="Barton G.J."/>
            <person name="Westrop G.D."/>
            <person name="Mueller S."/>
            <person name="Dessi D."/>
            <person name="Fiori P.L."/>
            <person name="Ren Q."/>
            <person name="Paulsen I."/>
            <person name="Zhang H."/>
            <person name="Bastida-Corcuera F.D."/>
            <person name="Simoes-Barbosa A."/>
            <person name="Brown M.T."/>
            <person name="Hayes R.D."/>
            <person name="Mukherjee M."/>
            <person name="Okumura C.Y."/>
            <person name="Schneider R."/>
            <person name="Smith A.J."/>
            <person name="Vanacova S."/>
            <person name="Villalvazo M."/>
            <person name="Haas B.J."/>
            <person name="Pertea M."/>
            <person name="Feldblyum T.V."/>
            <person name="Utterback T.R."/>
            <person name="Shu C.L."/>
            <person name="Osoegawa K."/>
            <person name="de Jong P.J."/>
            <person name="Hrdy I."/>
            <person name="Horvathova L."/>
            <person name="Zubacova Z."/>
            <person name="Dolezal P."/>
            <person name="Malik S.B."/>
            <person name="Logsdon J.M. Jr."/>
            <person name="Henze K."/>
            <person name="Gupta A."/>
            <person name="Wang C.C."/>
            <person name="Dunne R.L."/>
            <person name="Upcroft J.A."/>
            <person name="Upcroft P."/>
            <person name="White O."/>
            <person name="Salzberg S.L."/>
            <person name="Tang P."/>
            <person name="Chiu C.-H."/>
            <person name="Lee Y.-S."/>
            <person name="Embley T.M."/>
            <person name="Coombs G.H."/>
            <person name="Mottram J.C."/>
            <person name="Tachezy J."/>
            <person name="Fraser-Liggett C.M."/>
            <person name="Johnson P.J."/>
        </authorList>
    </citation>
    <scope>NUCLEOTIDE SEQUENCE [LARGE SCALE GENOMIC DNA]</scope>
    <source>
        <strain evidence="1">G3</strain>
    </source>
</reference>
<dbReference type="OrthoDB" id="294853at2759"/>
<proteinExistence type="predicted"/>
<dbReference type="KEGG" id="tva:4753829"/>
<dbReference type="GO" id="GO:0005085">
    <property type="term" value="F:guanyl-nucleotide exchange factor activity"/>
    <property type="evidence" value="ECO:0000318"/>
    <property type="project" value="GO_Central"/>
</dbReference>
<organism evidence="1 2">
    <name type="scientific">Trichomonas vaginalis (strain ATCC PRA-98 / G3)</name>
    <dbReference type="NCBI Taxonomy" id="412133"/>
    <lineage>
        <taxon>Eukaryota</taxon>
        <taxon>Metamonada</taxon>
        <taxon>Parabasalia</taxon>
        <taxon>Trichomonadida</taxon>
        <taxon>Trichomonadidae</taxon>
        <taxon>Trichomonas</taxon>
    </lineage>
</organism>
<sequence>MDESFSHLCTELKKFTSFRESEEIKGPCNESLQMVSQKQVNLPISTGTSPFVKAITSILRSNKPSNTIYSLVNILFDCISHDVFVDSALSTIIREFDQIHNIDNIEFSLKIIQFMSSTLQKHLVNLNLIKSLCSIVLNFLSSKHTIVVNSSYAAIQQMISTEFNFIQISKYENLNPEDKNKLKVIVKNGLSSKFSDPLCVIAYLIINDVVNLLLGKNSMWLHISNIPFDILVKLWEAILMTQSTFLKTSHQFIKIVENSISNIPISNSVIHLDVTFCKMFYSDSYEAINDLLTKYLELLAPESDKKVISLSFFRELLLEDENFFINFKNLEIITDLLKKLDTIIDTKQCEGPIDFNFSQNTEESKNLLIFPCEISILLVNYLISNKEIEKQTIVGPIISIIIKLLRICNKNSCETVFRTYNGLITELTPDFPEYQLILLRILCSIISQQRIFRNPLDPLEEQANILLHTSKTGFWFKGKRVFSYHLVSKLLFTHPEYFSKIYNRLFGSLSLYDEAKVDPAFTTQLSKSELINLSKILINGSPFSIQFLSSMIPLHLSEFTEIWNNIFELIPSLFEKDELCSSLVELMGIVSNKMVSSETEQEILKCYSMILNLEGKPSSETRVKLIDQLNIIIKHFGSIIDKGWPFLLSSIKIQNCVHNSNTISSAFTTLTSICTDHLQKLSDPLLSTIINLIIEYTAKNPDLNIALTAIGLLWNIVSQVNKNAVLWKQILSLMMTLFNDPRPDVSSGALSTFFSLLTSNSQQMPQEIFPHLLENCIIKLLESYVTFPAEKYSVSQHALCEIGHCVCSFWPQFDNLASFRKKLWPLLIEKVFTFLTICDDPDICSSCMRFYEDVMPCNLMSNDIRELLLYSFEKLVYLYLDREQMSNFVISEIGKVVQRTLPTQKQFLTETLLDKWLNISEKVSLTLPCENIVNNTSQKCIITCISLLPIEDNYLERICKSLAKIALKSGKTHVINCIMTNATKTLDDLPKENLSLFVSSFSEIYSLPAATSFLKKAISLSESFETSDLFKVFTEISIKNGEVSKMAIDAMINSFSNAEKEDKVYLISRFSNNSKVLIDIFEKYMKYDSKEFSQKVFDEVFEELLLCLKKYVEEGDFEVMKYLKDVKVPPKSFGNLKDCQRWHLHFLACSFSHLLLDNRKEISQLSSKIVADIATDFTMMTKNM</sequence>
<dbReference type="InterPro" id="IPR011989">
    <property type="entry name" value="ARM-like"/>
</dbReference>
<dbReference type="Proteomes" id="UP000001542">
    <property type="component" value="Unassembled WGS sequence"/>
</dbReference>
<dbReference type="AlphaFoldDB" id="A2FGB7"/>